<dbReference type="RefSeq" id="WP_123646014.1">
    <property type="nucleotide sequence ID" value="NZ_RCTY01000008.1"/>
</dbReference>
<proteinExistence type="predicted"/>
<dbReference type="Proteomes" id="UP000275910">
    <property type="component" value="Unassembled WGS sequence"/>
</dbReference>
<protein>
    <submittedName>
        <fullName evidence="1">Uncharacterized protein</fullName>
    </submittedName>
</protein>
<gene>
    <name evidence="1" type="ORF">D9T17_02865</name>
</gene>
<dbReference type="EMBL" id="RCTY01000008">
    <property type="protein sequence ID" value="ROU08747.1"/>
    <property type="molecule type" value="Genomic_DNA"/>
</dbReference>
<evidence type="ECO:0000313" key="1">
    <source>
        <dbReference type="EMBL" id="ROU08747.1"/>
    </source>
</evidence>
<accession>A0A3N2RMT2</accession>
<dbReference type="AlphaFoldDB" id="A0A3N2RMT2"/>
<comment type="caution">
    <text evidence="1">The sequence shown here is derived from an EMBL/GenBank/DDBJ whole genome shotgun (WGS) entry which is preliminary data.</text>
</comment>
<reference evidence="1 2" key="1">
    <citation type="submission" date="2018-10" db="EMBL/GenBank/DDBJ databases">
        <title>The genome of Lysobacter enzymogenes OH11.</title>
        <authorList>
            <person name="Liu F."/>
            <person name="Zhao Y."/>
            <person name="Qian G."/>
            <person name="Chen Y."/>
            <person name="Xu H."/>
        </authorList>
    </citation>
    <scope>NUCLEOTIDE SEQUENCE [LARGE SCALE GENOMIC DNA]</scope>
    <source>
        <strain evidence="1 2">OH11</strain>
    </source>
</reference>
<name>A0A3N2RMT2_LYSEN</name>
<sequence>MPSKKTRSSPTTVPGYCNKNEQKVVRDTGLPGTDHMQRIYVLHCMKCSAEYGANGSDIHIRRCPHCDGGRPGLDFSGAS</sequence>
<organism evidence="1 2">
    <name type="scientific">Lysobacter enzymogenes</name>
    <dbReference type="NCBI Taxonomy" id="69"/>
    <lineage>
        <taxon>Bacteria</taxon>
        <taxon>Pseudomonadati</taxon>
        <taxon>Pseudomonadota</taxon>
        <taxon>Gammaproteobacteria</taxon>
        <taxon>Lysobacterales</taxon>
        <taxon>Lysobacteraceae</taxon>
        <taxon>Lysobacter</taxon>
    </lineage>
</organism>
<evidence type="ECO:0000313" key="2">
    <source>
        <dbReference type="Proteomes" id="UP000275910"/>
    </source>
</evidence>